<dbReference type="EMBL" id="FZNP01000015">
    <property type="protein sequence ID" value="SNS34023.1"/>
    <property type="molecule type" value="Genomic_DNA"/>
</dbReference>
<name>A0A239DQM0_9ACTN</name>
<dbReference type="AlphaFoldDB" id="A0A239DQM0"/>
<evidence type="ECO:0000256" key="1">
    <source>
        <dbReference type="SAM" id="MobiDB-lite"/>
    </source>
</evidence>
<accession>A0A239DQM0</accession>
<reference evidence="4" key="1">
    <citation type="submission" date="2017-06" db="EMBL/GenBank/DDBJ databases">
        <authorList>
            <person name="Varghese N."/>
            <person name="Submissions S."/>
        </authorList>
    </citation>
    <scope>NUCLEOTIDE SEQUENCE [LARGE SCALE GENOMIC DNA]</scope>
    <source>
        <strain evidence="4">DSM 44485</strain>
    </source>
</reference>
<sequence length="440" mass="46302">MLLLHTRFVWVCFDLEGRDRMSNPPPPPGWESPGGASWPPPPPPAGPGGPGPGGPGGPPPPGGFGGPGTPPPFFPPPPGAPMGPPMPPPKRGGGGGLVIGLVGGGVLLLVIIAVVVFVVAKGGGKSPEEKLTAAATNMDAARAVSLKGTFGGSETLRGELNVTKGGRAMGPVTWNSDQVTVLAADGKLFVKGDKTYWTRQISSTDTPYYLTSGDQWGRLNADELDLDFKEQLSPTALASKIRSARLSRVKPIETTWMGKKALKFSTFSSTLYITDEDDAELIRYEATTPRVALDVTPKDSGDASSLISDMRTSMGELKDSFNASSKPTVDEWKKGGCNGNSGCTVEAKIRPPYDVEKPVTIDVRFRLTAGTLTGRDLGNCTAHVTITSSLSQWTSCRVISSAWTSWAKATGGTFYKHAEYKVIGATSEEVSGLQNGLDSE</sequence>
<keyword evidence="2" id="KW-1133">Transmembrane helix</keyword>
<feature type="compositionally biased region" description="Pro residues" evidence="1">
    <location>
        <begin position="38"/>
        <end position="89"/>
    </location>
</feature>
<organism evidence="3 4">
    <name type="scientific">Actinomadura mexicana</name>
    <dbReference type="NCBI Taxonomy" id="134959"/>
    <lineage>
        <taxon>Bacteria</taxon>
        <taxon>Bacillati</taxon>
        <taxon>Actinomycetota</taxon>
        <taxon>Actinomycetes</taxon>
        <taxon>Streptosporangiales</taxon>
        <taxon>Thermomonosporaceae</taxon>
        <taxon>Actinomadura</taxon>
    </lineage>
</organism>
<evidence type="ECO:0000313" key="3">
    <source>
        <dbReference type="EMBL" id="SNS34023.1"/>
    </source>
</evidence>
<feature type="region of interest" description="Disordered" evidence="1">
    <location>
        <begin position="20"/>
        <end position="89"/>
    </location>
</feature>
<dbReference type="Proteomes" id="UP000198420">
    <property type="component" value="Unassembled WGS sequence"/>
</dbReference>
<keyword evidence="4" id="KW-1185">Reference proteome</keyword>
<evidence type="ECO:0000313" key="4">
    <source>
        <dbReference type="Proteomes" id="UP000198420"/>
    </source>
</evidence>
<gene>
    <name evidence="3" type="ORF">SAMN06265355_11584</name>
</gene>
<evidence type="ECO:0000256" key="2">
    <source>
        <dbReference type="SAM" id="Phobius"/>
    </source>
</evidence>
<keyword evidence="2" id="KW-0812">Transmembrane</keyword>
<feature type="transmembrane region" description="Helical" evidence="2">
    <location>
        <begin position="96"/>
        <end position="120"/>
    </location>
</feature>
<protein>
    <submittedName>
        <fullName evidence="3">Uncharacterized protein</fullName>
    </submittedName>
</protein>
<proteinExistence type="predicted"/>
<keyword evidence="2" id="KW-0472">Membrane</keyword>